<dbReference type="EMBL" id="CAJNOL010000047">
    <property type="protein sequence ID" value="CAF0786585.1"/>
    <property type="molecule type" value="Genomic_DNA"/>
</dbReference>
<feature type="coiled-coil region" evidence="7">
    <location>
        <begin position="352"/>
        <end position="379"/>
    </location>
</feature>
<evidence type="ECO:0008006" key="13">
    <source>
        <dbReference type="Google" id="ProtNLM"/>
    </source>
</evidence>
<dbReference type="EMBL" id="CAJNOH010000025">
    <property type="protein sequence ID" value="CAF0775847.1"/>
    <property type="molecule type" value="Genomic_DNA"/>
</dbReference>
<dbReference type="GO" id="GO:0015165">
    <property type="term" value="F:pyrimidine nucleotide-sugar transmembrane transporter activity"/>
    <property type="evidence" value="ECO:0007669"/>
    <property type="project" value="InterPro"/>
</dbReference>
<keyword evidence="12" id="KW-1185">Reference proteome</keyword>
<dbReference type="PANTHER" id="PTHR13146:SF0">
    <property type="entry name" value="SOLUTE CARRIER FAMILY 35 MEMBER F6"/>
    <property type="match status" value="1"/>
</dbReference>
<feature type="transmembrane region" description="Helical" evidence="9">
    <location>
        <begin position="893"/>
        <end position="911"/>
    </location>
</feature>
<dbReference type="SUPFAM" id="SSF103481">
    <property type="entry name" value="Multidrug resistance efflux transporter EmrE"/>
    <property type="match status" value="1"/>
</dbReference>
<feature type="transmembrane region" description="Helical" evidence="9">
    <location>
        <begin position="642"/>
        <end position="664"/>
    </location>
</feature>
<dbReference type="InterPro" id="IPR037185">
    <property type="entry name" value="EmrE-like"/>
</dbReference>
<evidence type="ECO:0000256" key="1">
    <source>
        <dbReference type="ARBA" id="ARBA00004141"/>
    </source>
</evidence>
<evidence type="ECO:0000313" key="12">
    <source>
        <dbReference type="Proteomes" id="UP000663870"/>
    </source>
</evidence>
<keyword evidence="7" id="KW-0175">Coiled coil</keyword>
<keyword evidence="6 9" id="KW-0472">Membrane</keyword>
<evidence type="ECO:0000256" key="6">
    <source>
        <dbReference type="ARBA" id="ARBA00023136"/>
    </source>
</evidence>
<dbReference type="PANTHER" id="PTHR13146">
    <property type="match status" value="1"/>
</dbReference>
<protein>
    <recommendedName>
        <fullName evidence="13">Solute carrier family 35 member F6</fullName>
    </recommendedName>
</protein>
<comment type="subcellular location">
    <subcellularLocation>
        <location evidence="1">Membrane</location>
        <topology evidence="1">Multi-pass membrane protein</topology>
    </subcellularLocation>
</comment>
<name>A0A813RVK6_9BILA</name>
<evidence type="ECO:0000313" key="11">
    <source>
        <dbReference type="EMBL" id="CAF0786585.1"/>
    </source>
</evidence>
<dbReference type="Proteomes" id="UP000663870">
    <property type="component" value="Unassembled WGS sequence"/>
</dbReference>
<comment type="similarity">
    <text evidence="2">Belongs to the nucleotide-sugar transporter family. SLC35A subfamily.</text>
</comment>
<evidence type="ECO:0000256" key="9">
    <source>
        <dbReference type="SAM" id="Phobius"/>
    </source>
</evidence>
<feature type="transmembrane region" description="Helical" evidence="9">
    <location>
        <begin position="789"/>
        <end position="809"/>
    </location>
</feature>
<feature type="transmembrane region" description="Helical" evidence="9">
    <location>
        <begin position="994"/>
        <end position="1016"/>
    </location>
</feature>
<accession>A0A813RVK6</accession>
<sequence>MMEIMLLHHDRRPFSADESDDGFRIVKNKKKQKQIVRDDPEALNNGEESRVNPIVPNLDDMELDQNQIHAVNDNQHHLSSYNFVITNESTRFAQTRYPFSPFFLRFGSGKVTSDQVKENLIHHSKKFHQFDVHVINCRSSSNVLSANEYDILIYVLGNNYHYFPSAPAIPPQLCLLIKNVDLRIDFDEFCNDIKTNHPHVKNIIRMKNKFQNDIKMVKLELTSSSSIDELLKKKRIIVNYISYDIIEYLAPAKVKETCCTCGEQVDDMKNHICSKIEKCVHCDQNHKSSSLKCSVVKSFRTELTRKILPLNNHSTPDTNLMNKNIIFNLTNFPPPPPPKSSTLSINPMMVKLDQLINKLSEIKNHLANLEAKHDKFEQFILEKNCNDEIVTKKINDIFNNHMDLKKNVVQQSLYIDRHENLFCKLLIPMFEDLFSFIVAQNYDKMGNPLDVDLKCKLNRYLVQMKKAIEDIKGEEILRIVGVYASESQDAKKAEIFLTWADANFLAPFAPELSTSLRSNRIIDYALAADLSIDIHNHSVSSTLNLRNTSSPAAVLFWSKCKKYLKPLSYTVHAFIAPSGHIIKDTEEVCEVAADFYENFKKKSNIVKPHPYTDSSSIEYDNFDEPIPEVTLDELVFTVQAKLYFKIIIMAFTPYQLFLAGLMLITGTINTLSTKWADRQDAHFCNRTAEPKKFEHPFLQALGMFIGEFLCLLVFKFIWYSTAHYRIAQMTYKGDSSSTVVQYWPIQIKKDIHLLEGEQVFNPFIFWVASIFDMLSTCLSYFALNLTTASSFQMLRGSVMVFTAIFSILFLKRRLTLIHWIGIITVVAGLVVVGVSDLLFNKESEGNHTGAQKFLGIILILLAMVFTSLQVVYEERFIGKYNIPPLQAVGWEGIFGFCTLGVLIIPFHFIHMSSSNTGPDYRLEDIPSAFCQMGDNYRIIIATVGNILSIAFFNFAGISVTKELSSTTRMVLDSGRTLLIWAISLALSWQKFYPLQIGGFILLVIGMGIYNGVWLHLYRQFEAFRRGSGGERAPLLPSYDEANGFTPGISDVPSAAGVYVAPGKDAING</sequence>
<dbReference type="InterPro" id="IPR007271">
    <property type="entry name" value="Nuc_sug_transpt"/>
</dbReference>
<gene>
    <name evidence="11" type="ORF">JXQ802_LOCUS3513</name>
    <name evidence="10" type="ORF">PYM288_LOCUS3357</name>
</gene>
<dbReference type="GO" id="GO:0000139">
    <property type="term" value="C:Golgi membrane"/>
    <property type="evidence" value="ECO:0007669"/>
    <property type="project" value="InterPro"/>
</dbReference>
<evidence type="ECO:0000256" key="2">
    <source>
        <dbReference type="ARBA" id="ARBA00009976"/>
    </source>
</evidence>
<reference evidence="11" key="1">
    <citation type="submission" date="2021-02" db="EMBL/GenBank/DDBJ databases">
        <authorList>
            <person name="Nowell W R."/>
        </authorList>
    </citation>
    <scope>NUCLEOTIDE SEQUENCE</scope>
</reference>
<evidence type="ECO:0000256" key="4">
    <source>
        <dbReference type="ARBA" id="ARBA00022692"/>
    </source>
</evidence>
<feature type="transmembrane region" description="Helical" evidence="9">
    <location>
        <begin position="816"/>
        <end position="833"/>
    </location>
</feature>
<evidence type="ECO:0000313" key="10">
    <source>
        <dbReference type="EMBL" id="CAF0775847.1"/>
    </source>
</evidence>
<keyword evidence="3" id="KW-0813">Transport</keyword>
<feature type="transmembrane region" description="Helical" evidence="9">
    <location>
        <begin position="697"/>
        <end position="719"/>
    </location>
</feature>
<evidence type="ECO:0000256" key="7">
    <source>
        <dbReference type="SAM" id="Coils"/>
    </source>
</evidence>
<dbReference type="Gene3D" id="1.10.3730.20">
    <property type="match status" value="1"/>
</dbReference>
<feature type="transmembrane region" description="Helical" evidence="9">
    <location>
        <begin position="853"/>
        <end position="872"/>
    </location>
</feature>
<keyword evidence="3" id="KW-0762">Sugar transport</keyword>
<keyword evidence="4 9" id="KW-0812">Transmembrane</keyword>
<evidence type="ECO:0000256" key="8">
    <source>
        <dbReference type="SAM" id="MobiDB-lite"/>
    </source>
</evidence>
<proteinExistence type="inferred from homology"/>
<feature type="transmembrane region" description="Helical" evidence="9">
    <location>
        <begin position="763"/>
        <end position="783"/>
    </location>
</feature>
<dbReference type="Proteomes" id="UP000663854">
    <property type="component" value="Unassembled WGS sequence"/>
</dbReference>
<feature type="region of interest" description="Disordered" evidence="8">
    <location>
        <begin position="30"/>
        <end position="51"/>
    </location>
</feature>
<dbReference type="Pfam" id="PF04142">
    <property type="entry name" value="Nuc_sug_transp"/>
    <property type="match status" value="1"/>
</dbReference>
<feature type="transmembrane region" description="Helical" evidence="9">
    <location>
        <begin position="936"/>
        <end position="957"/>
    </location>
</feature>
<dbReference type="AlphaFoldDB" id="A0A813RVK6"/>
<organism evidence="11 12">
    <name type="scientific">Rotaria sordida</name>
    <dbReference type="NCBI Taxonomy" id="392033"/>
    <lineage>
        <taxon>Eukaryota</taxon>
        <taxon>Metazoa</taxon>
        <taxon>Spiralia</taxon>
        <taxon>Gnathifera</taxon>
        <taxon>Rotifera</taxon>
        <taxon>Eurotatoria</taxon>
        <taxon>Bdelloidea</taxon>
        <taxon>Philodinida</taxon>
        <taxon>Philodinidae</taxon>
        <taxon>Rotaria</taxon>
    </lineage>
</organism>
<keyword evidence="5 9" id="KW-1133">Transmembrane helix</keyword>
<evidence type="ECO:0000256" key="3">
    <source>
        <dbReference type="ARBA" id="ARBA00022597"/>
    </source>
</evidence>
<comment type="caution">
    <text evidence="11">The sequence shown here is derived from an EMBL/GenBank/DDBJ whole genome shotgun (WGS) entry which is preliminary data.</text>
</comment>
<evidence type="ECO:0000256" key="5">
    <source>
        <dbReference type="ARBA" id="ARBA00022989"/>
    </source>
</evidence>